<sequence>MTTKLDEKQYELVSQYVGMLDTIEEALKYVEASFTDLSKTEGDQVLSDVFMAIGQISESHRLLNEIFDGREEIQIALTGFDTVTDQAWKLDGQLDNNVFKQSIVQDNLSPAFFAWKASIENELKPYLTH</sequence>
<feature type="domain" description="DUF8042" evidence="1">
    <location>
        <begin position="7"/>
        <end position="125"/>
    </location>
</feature>
<comment type="caution">
    <text evidence="2">The sequence shown here is derived from an EMBL/GenBank/DDBJ whole genome shotgun (WGS) entry which is preliminary data.</text>
</comment>
<organism evidence="2 3">
    <name type="scientific">Rossellomorea aquimaris</name>
    <dbReference type="NCBI Taxonomy" id="189382"/>
    <lineage>
        <taxon>Bacteria</taxon>
        <taxon>Bacillati</taxon>
        <taxon>Bacillota</taxon>
        <taxon>Bacilli</taxon>
        <taxon>Bacillales</taxon>
        <taxon>Bacillaceae</taxon>
        <taxon>Rossellomorea</taxon>
    </lineage>
</organism>
<dbReference type="RefSeq" id="WP_113971335.1">
    <property type="nucleotide sequence ID" value="NZ_QNRJ01000028.1"/>
</dbReference>
<accession>A0A366ECB8</accession>
<dbReference type="InterPro" id="IPR058355">
    <property type="entry name" value="DUF8042"/>
</dbReference>
<reference evidence="2 3" key="1">
    <citation type="submission" date="2018-06" db="EMBL/GenBank/DDBJ databases">
        <title>Freshwater and sediment microbial communities from various areas in North America, analyzing microbe dynamics in response to fracking.</title>
        <authorList>
            <person name="Lamendella R."/>
        </authorList>
    </citation>
    <scope>NUCLEOTIDE SEQUENCE [LARGE SCALE GENOMIC DNA]</scope>
    <source>
        <strain evidence="2 3">97B</strain>
    </source>
</reference>
<dbReference type="Proteomes" id="UP000252118">
    <property type="component" value="Unassembled WGS sequence"/>
</dbReference>
<evidence type="ECO:0000259" key="1">
    <source>
        <dbReference type="Pfam" id="PF26154"/>
    </source>
</evidence>
<protein>
    <recommendedName>
        <fullName evidence="1">DUF8042 domain-containing protein</fullName>
    </recommendedName>
</protein>
<proteinExistence type="predicted"/>
<dbReference type="OrthoDB" id="2990527at2"/>
<evidence type="ECO:0000313" key="2">
    <source>
        <dbReference type="EMBL" id="RBP00061.1"/>
    </source>
</evidence>
<dbReference type="EMBL" id="QNRJ01000028">
    <property type="protein sequence ID" value="RBP00061.1"/>
    <property type="molecule type" value="Genomic_DNA"/>
</dbReference>
<evidence type="ECO:0000313" key="3">
    <source>
        <dbReference type="Proteomes" id="UP000252118"/>
    </source>
</evidence>
<dbReference type="AlphaFoldDB" id="A0A366ECB8"/>
<name>A0A366ECB8_9BACI</name>
<dbReference type="Pfam" id="PF26154">
    <property type="entry name" value="DUF8042"/>
    <property type="match status" value="1"/>
</dbReference>
<gene>
    <name evidence="2" type="ORF">DET59_12833</name>
</gene>